<protein>
    <submittedName>
        <fullName evidence="2">Uncharacterized protein</fullName>
    </submittedName>
</protein>
<gene>
    <name evidence="2" type="ORF">H0G86_010746</name>
</gene>
<evidence type="ECO:0000256" key="1">
    <source>
        <dbReference type="SAM" id="MobiDB-lite"/>
    </source>
</evidence>
<feature type="region of interest" description="Disordered" evidence="1">
    <location>
        <begin position="1"/>
        <end position="24"/>
    </location>
</feature>
<organism evidence="2 3">
    <name type="scientific">Trichoderma simmonsii</name>
    <dbReference type="NCBI Taxonomy" id="1491479"/>
    <lineage>
        <taxon>Eukaryota</taxon>
        <taxon>Fungi</taxon>
        <taxon>Dikarya</taxon>
        <taxon>Ascomycota</taxon>
        <taxon>Pezizomycotina</taxon>
        <taxon>Sordariomycetes</taxon>
        <taxon>Hypocreomycetidae</taxon>
        <taxon>Hypocreales</taxon>
        <taxon>Hypocreaceae</taxon>
        <taxon>Trichoderma</taxon>
    </lineage>
</organism>
<accession>A0A8G0LN13</accession>
<evidence type="ECO:0000313" key="3">
    <source>
        <dbReference type="Proteomes" id="UP000826661"/>
    </source>
</evidence>
<feature type="region of interest" description="Disordered" evidence="1">
    <location>
        <begin position="51"/>
        <end position="82"/>
    </location>
</feature>
<dbReference type="AlphaFoldDB" id="A0A8G0LN13"/>
<evidence type="ECO:0000313" key="2">
    <source>
        <dbReference type="EMBL" id="QYT03798.1"/>
    </source>
</evidence>
<proteinExistence type="predicted"/>
<dbReference type="EMBL" id="CP075869">
    <property type="protein sequence ID" value="QYT03798.1"/>
    <property type="molecule type" value="Genomic_DNA"/>
</dbReference>
<reference evidence="2 3" key="1">
    <citation type="journal article" date="2021" name="BMC Genomics">
        <title>Telomere-to-telomere genome assembly of asparaginase-producing Trichoderma simmonsii.</title>
        <authorList>
            <person name="Chung D."/>
            <person name="Kwon Y.M."/>
            <person name="Yang Y."/>
        </authorList>
    </citation>
    <scope>NUCLEOTIDE SEQUENCE [LARGE SCALE GENOMIC DNA]</scope>
    <source>
        <strain evidence="2 3">GH-Sj1</strain>
    </source>
</reference>
<name>A0A8G0LN13_9HYPO</name>
<keyword evidence="3" id="KW-1185">Reference proteome</keyword>
<dbReference type="Proteomes" id="UP000826661">
    <property type="component" value="Chromosome VI"/>
</dbReference>
<sequence>MSPSSTRAVDGSNPATESENTSANSQIIIIHDILDNSTYNLDRYLGHVEEMPTDQQRSPPGFGPTQGKAVTEAEAETRGKERISTQLQEFDVKFSSCSAVSGRQSKH</sequence>